<proteinExistence type="predicted"/>
<dbReference type="RefSeq" id="WP_220651187.1">
    <property type="nucleotide sequence ID" value="NZ_CP080647.1"/>
</dbReference>
<evidence type="ECO:0000313" key="1">
    <source>
        <dbReference type="EMBL" id="QYX82652.1"/>
    </source>
</evidence>
<sequence>MRLKVERPPGDRDPKPVWLRCSATAATPVDVDCWWQSFLRRFDLKEYGQPGTNWSVLRSPRP</sequence>
<protein>
    <submittedName>
        <fullName evidence="1">Uncharacterized protein</fullName>
    </submittedName>
</protein>
<dbReference type="EMBL" id="CP080647">
    <property type="protein sequence ID" value="QYX82652.1"/>
    <property type="molecule type" value="Genomic_DNA"/>
</dbReference>
<evidence type="ECO:0000313" key="2">
    <source>
        <dbReference type="Proteomes" id="UP000827138"/>
    </source>
</evidence>
<reference evidence="1 2" key="1">
    <citation type="submission" date="2021-08" db="EMBL/GenBank/DDBJ databases">
        <authorList>
            <person name="Ping M."/>
        </authorList>
    </citation>
    <scope>NUCLEOTIDE SEQUENCE [LARGE SCALE GENOMIC DNA]</scope>
    <source>
        <strain evidence="1 2">MG28</strain>
    </source>
</reference>
<gene>
    <name evidence="1" type="ORF">K1J60_44355</name>
</gene>
<organism evidence="1 2">
    <name type="scientific">Streptomyces akebiae</name>
    <dbReference type="NCBI Taxonomy" id="2865673"/>
    <lineage>
        <taxon>Bacteria</taxon>
        <taxon>Bacillati</taxon>
        <taxon>Actinomycetota</taxon>
        <taxon>Actinomycetes</taxon>
        <taxon>Kitasatosporales</taxon>
        <taxon>Streptomycetaceae</taxon>
        <taxon>Streptomyces</taxon>
    </lineage>
</organism>
<accession>A0ABX8Y594</accession>
<name>A0ABX8Y594_9ACTN</name>
<dbReference type="Proteomes" id="UP000827138">
    <property type="component" value="Chromosome"/>
</dbReference>
<keyword evidence="2" id="KW-1185">Reference proteome</keyword>